<proteinExistence type="predicted"/>
<dbReference type="InterPro" id="IPR054306">
    <property type="entry name" value="TtuA-like_LIM_N"/>
</dbReference>
<feature type="domain" description="tRNA(Ile)-lysidine/2-thiocytidine synthase N-terminal" evidence="4">
    <location>
        <begin position="50"/>
        <end position="229"/>
    </location>
</feature>
<dbReference type="InterPro" id="IPR035107">
    <property type="entry name" value="tRNA_thiolation_TtcA_Ctu1"/>
</dbReference>
<keyword evidence="3" id="KW-0067">ATP-binding</keyword>
<reference evidence="6 7" key="1">
    <citation type="submission" date="2021-04" db="EMBL/GenBank/DDBJ databases">
        <title>Complete genome sequence of Stygiolobus sp. KN-1.</title>
        <authorList>
            <person name="Nakamura K."/>
            <person name="Sakai H."/>
            <person name="Kurosawa N."/>
        </authorList>
    </citation>
    <scope>NUCLEOTIDE SEQUENCE [LARGE SCALE GENOMIC DNA]</scope>
    <source>
        <strain evidence="6 7">KN-1</strain>
    </source>
</reference>
<protein>
    <recommendedName>
        <fullName evidence="8">PP-loop domain protein</fullName>
    </recommendedName>
</protein>
<evidence type="ECO:0000256" key="1">
    <source>
        <dbReference type="ARBA" id="ARBA00022679"/>
    </source>
</evidence>
<dbReference type="GO" id="GO:0016740">
    <property type="term" value="F:transferase activity"/>
    <property type="evidence" value="ECO:0007669"/>
    <property type="project" value="UniProtKB-KW"/>
</dbReference>
<evidence type="ECO:0000259" key="5">
    <source>
        <dbReference type="Pfam" id="PF22082"/>
    </source>
</evidence>
<keyword evidence="1" id="KW-0808">Transferase</keyword>
<dbReference type="GO" id="GO:0002144">
    <property type="term" value="C:cytosolic tRNA wobble base thiouridylase complex"/>
    <property type="evidence" value="ECO:0007669"/>
    <property type="project" value="TreeGrafter"/>
</dbReference>
<dbReference type="AlphaFoldDB" id="A0A8D5U6A7"/>
<dbReference type="GO" id="GO:0000049">
    <property type="term" value="F:tRNA binding"/>
    <property type="evidence" value="ECO:0007669"/>
    <property type="project" value="InterPro"/>
</dbReference>
<dbReference type="GeneID" id="66163333"/>
<feature type="binding site" evidence="3">
    <location>
        <position position="83"/>
    </location>
    <ligand>
        <name>ATP</name>
        <dbReference type="ChEBI" id="CHEBI:30616"/>
    </ligand>
</feature>
<evidence type="ECO:0000256" key="2">
    <source>
        <dbReference type="PIRSR" id="PIRSR004976-50"/>
    </source>
</evidence>
<accession>A0A8D5U6A7</accession>
<evidence type="ECO:0000259" key="4">
    <source>
        <dbReference type="Pfam" id="PF01171"/>
    </source>
</evidence>
<dbReference type="RefSeq" id="WP_221286859.1">
    <property type="nucleotide sequence ID" value="NZ_AP024597.1"/>
</dbReference>
<dbReference type="Gene3D" id="3.40.50.620">
    <property type="entry name" value="HUPs"/>
    <property type="match status" value="1"/>
</dbReference>
<dbReference type="SUPFAM" id="SSF52402">
    <property type="entry name" value="Adenine nucleotide alpha hydrolases-like"/>
    <property type="match status" value="1"/>
</dbReference>
<sequence length="319" mass="36238">MKCNKCDEKAIIKIPYANIALCKNHFSEWLEHRLERVAKKYNMLDGVNRVGVAVSGGKDSTTLLHLMYNLSKIYGFELVGINIDLGIDMGKGYSSKSTEFAVKNFEMLGIRYKVVRVKEQYGFTIDEAKHKIRRPVCSTCGLVKRYTLNDIAEKEGLDTIATGHNLNDMAQFILSGYFSGDVLDLSRLKPVSPPEKGYKVKKIKPLFLIYEKEILTYALVNKIPFIYDSCPHTFRVGGATQDKIRRKLEEMEDEIPGFMLMLVQNFIDKIQKPLEKEYVKEDEVSKCKICGRPTSKGRDICSFCATRISMGVLSEARGK</sequence>
<keyword evidence="2" id="KW-0862">Zinc</keyword>
<name>A0A8D5U6A7_9CREN</name>
<dbReference type="Pfam" id="PF22082">
    <property type="entry name" value="TtuA_LIM_N"/>
    <property type="match status" value="1"/>
</dbReference>
<dbReference type="PROSITE" id="PS01263">
    <property type="entry name" value="UPF0021"/>
    <property type="match status" value="1"/>
</dbReference>
<dbReference type="KEGG" id="csty:KN1_16130"/>
<dbReference type="PANTHER" id="PTHR11807:SF12">
    <property type="entry name" value="CYTOPLASMIC TRNA 2-THIOLATION PROTEIN 1"/>
    <property type="match status" value="1"/>
</dbReference>
<dbReference type="GO" id="GO:0002143">
    <property type="term" value="P:tRNA wobble position uridine thiolation"/>
    <property type="evidence" value="ECO:0007669"/>
    <property type="project" value="TreeGrafter"/>
</dbReference>
<feature type="binding site" evidence="2">
    <location>
        <position position="304"/>
    </location>
    <ligand>
        <name>Zn(2+)</name>
        <dbReference type="ChEBI" id="CHEBI:29105"/>
        <label>2</label>
    </ligand>
</feature>
<feature type="binding site" evidence="2">
    <location>
        <position position="290"/>
    </location>
    <ligand>
        <name>Zn(2+)</name>
        <dbReference type="ChEBI" id="CHEBI:29105"/>
        <label>2</label>
    </ligand>
</feature>
<keyword evidence="7" id="KW-1185">Reference proteome</keyword>
<evidence type="ECO:0000313" key="6">
    <source>
        <dbReference type="EMBL" id="BCU70316.1"/>
    </source>
</evidence>
<gene>
    <name evidence="6" type="ORF">KN1_16130</name>
</gene>
<feature type="binding site" evidence="2">
    <location>
        <position position="3"/>
    </location>
    <ligand>
        <name>Zn(2+)</name>
        <dbReference type="ChEBI" id="CHEBI:29105"/>
        <label>1</label>
    </ligand>
</feature>
<feature type="binding site" evidence="3">
    <location>
        <position position="168"/>
    </location>
    <ligand>
        <name>ATP</name>
        <dbReference type="ChEBI" id="CHEBI:30616"/>
    </ligand>
</feature>
<evidence type="ECO:0008006" key="8">
    <source>
        <dbReference type="Google" id="ProtNLM"/>
    </source>
</evidence>
<dbReference type="GO" id="GO:0046872">
    <property type="term" value="F:metal ion binding"/>
    <property type="evidence" value="ECO:0007669"/>
    <property type="project" value="UniProtKB-KW"/>
</dbReference>
<dbReference type="PANTHER" id="PTHR11807">
    <property type="entry name" value="ATPASES OF THE PP SUPERFAMILY-RELATED"/>
    <property type="match status" value="1"/>
</dbReference>
<dbReference type="Pfam" id="PF01171">
    <property type="entry name" value="ATP_bind_3"/>
    <property type="match status" value="1"/>
</dbReference>
<dbReference type="PIRSF" id="PIRSF004976">
    <property type="entry name" value="ATPase_YdaO"/>
    <property type="match status" value="1"/>
</dbReference>
<dbReference type="EMBL" id="AP024597">
    <property type="protein sequence ID" value="BCU70316.1"/>
    <property type="molecule type" value="Genomic_DNA"/>
</dbReference>
<feature type="binding site" evidence="2">
    <location>
        <position position="301"/>
    </location>
    <ligand>
        <name>Zn(2+)</name>
        <dbReference type="ChEBI" id="CHEBI:29105"/>
        <label>2</label>
    </ligand>
</feature>
<feature type="binding site" evidence="3">
    <location>
        <position position="59"/>
    </location>
    <ligand>
        <name>ATP</name>
        <dbReference type="ChEBI" id="CHEBI:30616"/>
    </ligand>
</feature>
<dbReference type="GO" id="GO:0005524">
    <property type="term" value="F:ATP binding"/>
    <property type="evidence" value="ECO:0007669"/>
    <property type="project" value="UniProtKB-KW"/>
</dbReference>
<dbReference type="NCBIfam" id="TIGR00269">
    <property type="entry name" value="TIGR00269 family protein"/>
    <property type="match status" value="1"/>
</dbReference>
<dbReference type="InterPro" id="IPR011063">
    <property type="entry name" value="TilS/TtcA_N"/>
</dbReference>
<feature type="binding site" evidence="3">
    <location>
        <begin position="53"/>
        <end position="55"/>
    </location>
    <ligand>
        <name>ATP</name>
        <dbReference type="ChEBI" id="CHEBI:30616"/>
    </ligand>
</feature>
<dbReference type="InterPro" id="IPR014729">
    <property type="entry name" value="Rossmann-like_a/b/a_fold"/>
</dbReference>
<dbReference type="InterPro" id="IPR020554">
    <property type="entry name" value="UPF0021_CS"/>
</dbReference>
<keyword evidence="3" id="KW-0547">Nucleotide-binding</keyword>
<evidence type="ECO:0000256" key="3">
    <source>
        <dbReference type="PIRSR" id="PIRSR004976-51"/>
    </source>
</evidence>
<keyword evidence="2" id="KW-0479">Metal-binding</keyword>
<organism evidence="6 7">
    <name type="scientific">Stygiolobus caldivivus</name>
    <dbReference type="NCBI Taxonomy" id="2824673"/>
    <lineage>
        <taxon>Archaea</taxon>
        <taxon>Thermoproteota</taxon>
        <taxon>Thermoprotei</taxon>
        <taxon>Sulfolobales</taxon>
        <taxon>Sulfolobaceae</taxon>
        <taxon>Stygiolobus</taxon>
    </lineage>
</organism>
<dbReference type="InterPro" id="IPR000541">
    <property type="entry name" value="Ncs6/Tuc1/Ctu1"/>
</dbReference>
<dbReference type="Proteomes" id="UP000825123">
    <property type="component" value="Chromosome"/>
</dbReference>
<feature type="binding site" evidence="2">
    <location>
        <position position="25"/>
    </location>
    <ligand>
        <name>Zn(2+)</name>
        <dbReference type="ChEBI" id="CHEBI:29105"/>
        <label>1</label>
    </ligand>
</feature>
<feature type="binding site" evidence="2">
    <location>
        <position position="6"/>
    </location>
    <ligand>
        <name>Zn(2+)</name>
        <dbReference type="ChEBI" id="CHEBI:29105"/>
        <label>1</label>
    </ligand>
</feature>
<evidence type="ECO:0000313" key="7">
    <source>
        <dbReference type="Proteomes" id="UP000825123"/>
    </source>
</evidence>
<feature type="binding site" evidence="2">
    <location>
        <position position="287"/>
    </location>
    <ligand>
        <name>Zn(2+)</name>
        <dbReference type="ChEBI" id="CHEBI:29105"/>
        <label>2</label>
    </ligand>
</feature>
<feature type="binding site" evidence="3">
    <location>
        <position position="163"/>
    </location>
    <ligand>
        <name>ATP</name>
        <dbReference type="ChEBI" id="CHEBI:30616"/>
    </ligand>
</feature>
<feature type="domain" description="2-thiouridine synthetase TtuA-like N-terminal LIM" evidence="5">
    <location>
        <begin position="2"/>
        <end position="26"/>
    </location>
</feature>
<feature type="binding site" evidence="2">
    <location>
        <position position="22"/>
    </location>
    <ligand>
        <name>Zn(2+)</name>
        <dbReference type="ChEBI" id="CHEBI:29105"/>
        <label>1</label>
    </ligand>
</feature>